<organism evidence="9 10">
    <name type="scientific">Sediminibacillus halophilus</name>
    <dbReference type="NCBI Taxonomy" id="482461"/>
    <lineage>
        <taxon>Bacteria</taxon>
        <taxon>Bacillati</taxon>
        <taxon>Bacillota</taxon>
        <taxon>Bacilli</taxon>
        <taxon>Bacillales</taxon>
        <taxon>Bacillaceae</taxon>
        <taxon>Sediminibacillus</taxon>
    </lineage>
</organism>
<dbReference type="STRING" id="482461.SAMN05216244_2086"/>
<dbReference type="RefSeq" id="WP_074598740.1">
    <property type="nucleotide sequence ID" value="NZ_FNHF01000002.1"/>
</dbReference>
<keyword evidence="3" id="KW-1003">Cell membrane</keyword>
<feature type="domain" description="ABC transmembrane type-1" evidence="8">
    <location>
        <begin position="68"/>
        <end position="261"/>
    </location>
</feature>
<protein>
    <submittedName>
        <fullName evidence="9">N-acetylglucosamine transport system permease protein</fullName>
    </submittedName>
</protein>
<dbReference type="InterPro" id="IPR035906">
    <property type="entry name" value="MetI-like_sf"/>
</dbReference>
<dbReference type="EMBL" id="FNHF01000002">
    <property type="protein sequence ID" value="SDM25389.1"/>
    <property type="molecule type" value="Genomic_DNA"/>
</dbReference>
<keyword evidence="6 7" id="KW-0472">Membrane</keyword>
<name>A0A1G9RPV6_9BACI</name>
<accession>A0A1G9RPV6</accession>
<feature type="transmembrane region" description="Helical" evidence="7">
    <location>
        <begin position="105"/>
        <end position="130"/>
    </location>
</feature>
<evidence type="ECO:0000256" key="7">
    <source>
        <dbReference type="RuleBase" id="RU363032"/>
    </source>
</evidence>
<dbReference type="OrthoDB" id="187395at2"/>
<sequence length="276" mass="31089">MKKLLSRIVIRLPLILWAIAVIYPILWMFIGAFKSNAEIYANPWGLPHVFNFQNFSQAWNDYNIDTSVFNSLIVTVVGALLTLIMAIPTAYALERIVFKGNRFLFTLYISAMMIPTVLGWIPLFFLLMQLNLLDNIFGLSIVYAVSQLPFSIFVLTSFMGTIPKALEESAAMDGLSPYGVLWKIITPLSMTGIITVTIMNAIQFWNEYFMALIFLQSEENYTLALAIDYISNEAEYTNAWGTLFASLAIAIIPVIVLYAIFQRRISKGMTEGAIKG</sequence>
<dbReference type="GO" id="GO:0055085">
    <property type="term" value="P:transmembrane transport"/>
    <property type="evidence" value="ECO:0007669"/>
    <property type="project" value="InterPro"/>
</dbReference>
<dbReference type="SUPFAM" id="SSF161098">
    <property type="entry name" value="MetI-like"/>
    <property type="match status" value="1"/>
</dbReference>
<evidence type="ECO:0000256" key="2">
    <source>
        <dbReference type="ARBA" id="ARBA00022448"/>
    </source>
</evidence>
<dbReference type="AlphaFoldDB" id="A0A1G9RPV6"/>
<feature type="transmembrane region" description="Helical" evidence="7">
    <location>
        <begin position="180"/>
        <end position="202"/>
    </location>
</feature>
<evidence type="ECO:0000256" key="4">
    <source>
        <dbReference type="ARBA" id="ARBA00022692"/>
    </source>
</evidence>
<feature type="transmembrane region" description="Helical" evidence="7">
    <location>
        <begin position="239"/>
        <end position="261"/>
    </location>
</feature>
<keyword evidence="10" id="KW-1185">Reference proteome</keyword>
<evidence type="ECO:0000256" key="3">
    <source>
        <dbReference type="ARBA" id="ARBA00022475"/>
    </source>
</evidence>
<dbReference type="PANTHER" id="PTHR43744:SF8">
    <property type="entry name" value="SN-GLYCEROL-3-PHOSPHATE TRANSPORT SYSTEM PERMEASE PROTEIN UGPE"/>
    <property type="match status" value="1"/>
</dbReference>
<dbReference type="Gene3D" id="1.10.3720.10">
    <property type="entry name" value="MetI-like"/>
    <property type="match status" value="1"/>
</dbReference>
<keyword evidence="5 7" id="KW-1133">Transmembrane helix</keyword>
<feature type="transmembrane region" description="Helical" evidence="7">
    <location>
        <begin position="12"/>
        <end position="33"/>
    </location>
</feature>
<gene>
    <name evidence="9" type="ORF">SAMN05216244_2086</name>
</gene>
<evidence type="ECO:0000313" key="10">
    <source>
        <dbReference type="Proteomes" id="UP000182347"/>
    </source>
</evidence>
<dbReference type="Proteomes" id="UP000182347">
    <property type="component" value="Unassembled WGS sequence"/>
</dbReference>
<evidence type="ECO:0000259" key="8">
    <source>
        <dbReference type="PROSITE" id="PS50928"/>
    </source>
</evidence>
<feature type="transmembrane region" description="Helical" evidence="7">
    <location>
        <begin position="68"/>
        <end position="93"/>
    </location>
</feature>
<dbReference type="InterPro" id="IPR000515">
    <property type="entry name" value="MetI-like"/>
</dbReference>
<dbReference type="PROSITE" id="PS50928">
    <property type="entry name" value="ABC_TM1"/>
    <property type="match status" value="1"/>
</dbReference>
<comment type="similarity">
    <text evidence="7">Belongs to the binding-protein-dependent transport system permease family.</text>
</comment>
<dbReference type="PANTHER" id="PTHR43744">
    <property type="entry name" value="ABC TRANSPORTER PERMEASE PROTEIN MG189-RELATED-RELATED"/>
    <property type="match status" value="1"/>
</dbReference>
<proteinExistence type="inferred from homology"/>
<dbReference type="GO" id="GO:0005886">
    <property type="term" value="C:plasma membrane"/>
    <property type="evidence" value="ECO:0007669"/>
    <property type="project" value="UniProtKB-SubCell"/>
</dbReference>
<keyword evidence="2 7" id="KW-0813">Transport</keyword>
<comment type="subcellular location">
    <subcellularLocation>
        <location evidence="1 7">Cell membrane</location>
        <topology evidence="1 7">Multi-pass membrane protein</topology>
    </subcellularLocation>
</comment>
<dbReference type="Pfam" id="PF00528">
    <property type="entry name" value="BPD_transp_1"/>
    <property type="match status" value="1"/>
</dbReference>
<keyword evidence="4 7" id="KW-0812">Transmembrane</keyword>
<evidence type="ECO:0000256" key="6">
    <source>
        <dbReference type="ARBA" id="ARBA00023136"/>
    </source>
</evidence>
<evidence type="ECO:0000256" key="5">
    <source>
        <dbReference type="ARBA" id="ARBA00022989"/>
    </source>
</evidence>
<evidence type="ECO:0000313" key="9">
    <source>
        <dbReference type="EMBL" id="SDM25389.1"/>
    </source>
</evidence>
<dbReference type="CDD" id="cd06261">
    <property type="entry name" value="TM_PBP2"/>
    <property type="match status" value="1"/>
</dbReference>
<reference evidence="10" key="1">
    <citation type="submission" date="2016-10" db="EMBL/GenBank/DDBJ databases">
        <authorList>
            <person name="Varghese N."/>
            <person name="Submissions S."/>
        </authorList>
    </citation>
    <scope>NUCLEOTIDE SEQUENCE [LARGE SCALE GENOMIC DNA]</scope>
    <source>
        <strain evidence="10">CGMCC 1.6199</strain>
    </source>
</reference>
<evidence type="ECO:0000256" key="1">
    <source>
        <dbReference type="ARBA" id="ARBA00004651"/>
    </source>
</evidence>
<feature type="transmembrane region" description="Helical" evidence="7">
    <location>
        <begin position="136"/>
        <end position="159"/>
    </location>
</feature>